<dbReference type="UniPathway" id="UPA00143"/>
<dbReference type="InterPro" id="IPR003613">
    <property type="entry name" value="Ubox_domain"/>
</dbReference>
<comment type="pathway">
    <text evidence="2 5">Protein modification; protein ubiquitination.</text>
</comment>
<proteinExistence type="predicted"/>
<evidence type="ECO:0000256" key="3">
    <source>
        <dbReference type="ARBA" id="ARBA00022679"/>
    </source>
</evidence>
<dbReference type="EC" id="2.3.2.27" evidence="5"/>
<dbReference type="PROSITE" id="PS51698">
    <property type="entry name" value="U_BOX"/>
    <property type="match status" value="1"/>
</dbReference>
<dbReference type="FunFam" id="3.30.40.10:FF:000442">
    <property type="entry name" value="RING-type E3 ubiquitin transferase"/>
    <property type="match status" value="1"/>
</dbReference>
<dbReference type="Proteomes" id="UP000287651">
    <property type="component" value="Unassembled WGS sequence"/>
</dbReference>
<comment type="function">
    <text evidence="5">Functions as an E3 ubiquitin ligase.</text>
</comment>
<gene>
    <name evidence="7" type="ORF">B296_00056389</name>
</gene>
<evidence type="ECO:0000256" key="2">
    <source>
        <dbReference type="ARBA" id="ARBA00004906"/>
    </source>
</evidence>
<comment type="caution">
    <text evidence="7">The sequence shown here is derived from an EMBL/GenBank/DDBJ whole genome shotgun (WGS) entry which is preliminary data.</text>
</comment>
<dbReference type="Pfam" id="PF25598">
    <property type="entry name" value="ARM_PUB"/>
    <property type="match status" value="1"/>
</dbReference>
<evidence type="ECO:0000313" key="8">
    <source>
        <dbReference type="Proteomes" id="UP000287651"/>
    </source>
</evidence>
<dbReference type="PANTHER" id="PTHR22849:SF161">
    <property type="entry name" value="U-BOX DOMAIN-CONTAINING PROTEIN"/>
    <property type="match status" value="1"/>
</dbReference>
<evidence type="ECO:0000256" key="5">
    <source>
        <dbReference type="RuleBase" id="RU369093"/>
    </source>
</evidence>
<sequence length="440" mass="47479">MASGRRTLKPSWRFTFAKRIPTADPTAELPVPAPFRCPISLELMKDPVTLRTGITYDRQSIESWLETGSLICPVTNQALGGDELLPNHTIRRLIQDWCVANRSFGFERIPTPRIPVTSIQASGLLSEIAFVGRRGDTARCQELVGKIKALGKESERNRRCIGSAGAGRVLSACFSELAAESFERSRAGAAEEILSALPLFFPLDQDSCRQLSSPKSLDSVVSALTSEDLDARVNAALVLRELLSSLPPRRINGVAGTDGLVEALSKLIQNPISPRATKASLVAAFYLVASSDRAAAALADTGIISSLLEILVDSDKGMCEKALAVLDGVLGCSRGREMTYGHALTVAVLVKKMLRVSDMATEFAVSALWKLCKNEKRGRGCSIEAVQVGAFQKSLLLLQVGCSGETKEKVNDLLKLLNGCRGGSLECTEEVDFRGVKRPF</sequence>
<dbReference type="InterPro" id="IPR045210">
    <property type="entry name" value="RING-Ubox_PUB"/>
</dbReference>
<dbReference type="InterPro" id="IPR013083">
    <property type="entry name" value="Znf_RING/FYVE/PHD"/>
</dbReference>
<keyword evidence="4 5" id="KW-0833">Ubl conjugation pathway</keyword>
<evidence type="ECO:0000256" key="1">
    <source>
        <dbReference type="ARBA" id="ARBA00000900"/>
    </source>
</evidence>
<dbReference type="InterPro" id="IPR016024">
    <property type="entry name" value="ARM-type_fold"/>
</dbReference>
<dbReference type="Gene3D" id="1.25.10.10">
    <property type="entry name" value="Leucine-rich Repeat Variant"/>
    <property type="match status" value="1"/>
</dbReference>
<evidence type="ECO:0000259" key="6">
    <source>
        <dbReference type="PROSITE" id="PS51698"/>
    </source>
</evidence>
<dbReference type="PANTHER" id="PTHR22849">
    <property type="entry name" value="WDSAM1 PROTEIN"/>
    <property type="match status" value="1"/>
</dbReference>
<dbReference type="Pfam" id="PF04564">
    <property type="entry name" value="U-box"/>
    <property type="match status" value="1"/>
</dbReference>
<evidence type="ECO:0000313" key="7">
    <source>
        <dbReference type="EMBL" id="RRT43482.1"/>
    </source>
</evidence>
<dbReference type="InterPro" id="IPR045185">
    <property type="entry name" value="PUB22/23/24-like"/>
</dbReference>
<dbReference type="AlphaFoldDB" id="A0A426XVI2"/>
<organism evidence="7 8">
    <name type="scientific">Ensete ventricosum</name>
    <name type="common">Abyssinian banana</name>
    <name type="synonym">Musa ensete</name>
    <dbReference type="NCBI Taxonomy" id="4639"/>
    <lineage>
        <taxon>Eukaryota</taxon>
        <taxon>Viridiplantae</taxon>
        <taxon>Streptophyta</taxon>
        <taxon>Embryophyta</taxon>
        <taxon>Tracheophyta</taxon>
        <taxon>Spermatophyta</taxon>
        <taxon>Magnoliopsida</taxon>
        <taxon>Liliopsida</taxon>
        <taxon>Zingiberales</taxon>
        <taxon>Musaceae</taxon>
        <taxon>Ensete</taxon>
    </lineage>
</organism>
<dbReference type="EMBL" id="AMZH03017110">
    <property type="protein sequence ID" value="RRT43482.1"/>
    <property type="molecule type" value="Genomic_DNA"/>
</dbReference>
<dbReference type="SUPFAM" id="SSF48371">
    <property type="entry name" value="ARM repeat"/>
    <property type="match status" value="1"/>
</dbReference>
<dbReference type="CDD" id="cd16664">
    <property type="entry name" value="RING-Ubox_PUB"/>
    <property type="match status" value="1"/>
</dbReference>
<dbReference type="InterPro" id="IPR011989">
    <property type="entry name" value="ARM-like"/>
</dbReference>
<dbReference type="Gene3D" id="3.30.40.10">
    <property type="entry name" value="Zinc/RING finger domain, C3HC4 (zinc finger)"/>
    <property type="match status" value="1"/>
</dbReference>
<dbReference type="InterPro" id="IPR058678">
    <property type="entry name" value="ARM_PUB"/>
</dbReference>
<dbReference type="GO" id="GO:0016567">
    <property type="term" value="P:protein ubiquitination"/>
    <property type="evidence" value="ECO:0007669"/>
    <property type="project" value="UniProtKB-UniRule"/>
</dbReference>
<accession>A0A426XVI2</accession>
<comment type="catalytic activity">
    <reaction evidence="1 5">
        <text>S-ubiquitinyl-[E2 ubiquitin-conjugating enzyme]-L-cysteine + [acceptor protein]-L-lysine = [E2 ubiquitin-conjugating enzyme]-L-cysteine + N(6)-ubiquitinyl-[acceptor protein]-L-lysine.</text>
        <dbReference type="EC" id="2.3.2.27"/>
    </reaction>
</comment>
<name>A0A426XVI2_ENSVE</name>
<keyword evidence="3 5" id="KW-0808">Transferase</keyword>
<feature type="domain" description="U-box" evidence="6">
    <location>
        <begin position="30"/>
        <end position="104"/>
    </location>
</feature>
<evidence type="ECO:0000256" key="4">
    <source>
        <dbReference type="ARBA" id="ARBA00022786"/>
    </source>
</evidence>
<dbReference type="SUPFAM" id="SSF57850">
    <property type="entry name" value="RING/U-box"/>
    <property type="match status" value="1"/>
</dbReference>
<protein>
    <recommendedName>
        <fullName evidence="5 6">U-box domain-containing protein</fullName>
        <ecNumber evidence="5">2.3.2.27</ecNumber>
    </recommendedName>
    <alternativeName>
        <fullName evidence="5">RING-type E3 ubiquitin transferase PUB</fullName>
    </alternativeName>
</protein>
<dbReference type="GO" id="GO:0061630">
    <property type="term" value="F:ubiquitin protein ligase activity"/>
    <property type="evidence" value="ECO:0007669"/>
    <property type="project" value="UniProtKB-UniRule"/>
</dbReference>
<dbReference type="SMART" id="SM00504">
    <property type="entry name" value="Ubox"/>
    <property type="match status" value="1"/>
</dbReference>
<reference evidence="7 8" key="1">
    <citation type="journal article" date="2014" name="Agronomy (Basel)">
        <title>A Draft Genome Sequence for Ensete ventricosum, the Drought-Tolerant Tree Against Hunger.</title>
        <authorList>
            <person name="Harrison J."/>
            <person name="Moore K.A."/>
            <person name="Paszkiewicz K."/>
            <person name="Jones T."/>
            <person name="Grant M."/>
            <person name="Ambacheew D."/>
            <person name="Muzemil S."/>
            <person name="Studholme D.J."/>
        </authorList>
    </citation>
    <scope>NUCLEOTIDE SEQUENCE [LARGE SCALE GENOMIC DNA]</scope>
</reference>